<dbReference type="Proteomes" id="UP000070544">
    <property type="component" value="Unassembled WGS sequence"/>
</dbReference>
<evidence type="ECO:0000256" key="10">
    <source>
        <dbReference type="SAM" id="MobiDB-lite"/>
    </source>
</evidence>
<dbReference type="GO" id="GO:0016162">
    <property type="term" value="F:cellulose 1,4-beta-cellobiosidase activity"/>
    <property type="evidence" value="ECO:0007669"/>
    <property type="project" value="UniProtKB-EC"/>
</dbReference>
<dbReference type="Pfam" id="PF00840">
    <property type="entry name" value="Glyco_hydro_7"/>
    <property type="match status" value="2"/>
</dbReference>
<feature type="region of interest" description="Disordered" evidence="10">
    <location>
        <begin position="1"/>
        <end position="36"/>
    </location>
</feature>
<dbReference type="Gene3D" id="2.70.100.10">
    <property type="entry name" value="Glycoside hydrolase, family 7, domain"/>
    <property type="match status" value="1"/>
</dbReference>
<dbReference type="EC" id="3.2.1.91" evidence="3"/>
<evidence type="ECO:0000256" key="3">
    <source>
        <dbReference type="ARBA" id="ARBA00012561"/>
    </source>
</evidence>
<evidence type="ECO:0000256" key="1">
    <source>
        <dbReference type="ARBA" id="ARBA00001641"/>
    </source>
</evidence>
<evidence type="ECO:0000256" key="4">
    <source>
        <dbReference type="ARBA" id="ARBA00022729"/>
    </source>
</evidence>
<dbReference type="InterPro" id="IPR001722">
    <property type="entry name" value="Glyco_hydro_7"/>
</dbReference>
<keyword evidence="7" id="KW-0119">Carbohydrate metabolism</keyword>
<keyword evidence="8" id="KW-0326">Glycosidase</keyword>
<evidence type="ECO:0000256" key="5">
    <source>
        <dbReference type="ARBA" id="ARBA00022801"/>
    </source>
</evidence>
<dbReference type="EMBL" id="KQ965761">
    <property type="protein sequence ID" value="KXS15626.1"/>
    <property type="molecule type" value="Genomic_DNA"/>
</dbReference>
<comment type="similarity">
    <text evidence="2">Belongs to the glycosyl hydrolase 7 (cellulase C) family.</text>
</comment>
<evidence type="ECO:0000256" key="2">
    <source>
        <dbReference type="ARBA" id="ARBA00006044"/>
    </source>
</evidence>
<evidence type="ECO:0000256" key="6">
    <source>
        <dbReference type="ARBA" id="ARBA00023001"/>
    </source>
</evidence>
<comment type="catalytic activity">
    <reaction evidence="1">
        <text>Hydrolysis of (1-&gt;4)-beta-D-glucosidic linkages in cellulose and cellotetraose, releasing cellobiose from the non-reducing ends of the chains.</text>
        <dbReference type="EC" id="3.2.1.91"/>
    </reaction>
</comment>
<reference evidence="11 12" key="1">
    <citation type="journal article" date="2015" name="Genome Biol. Evol.">
        <title>Phylogenomic analyses indicate that early fungi evolved digesting cell walls of algal ancestors of land plants.</title>
        <authorList>
            <person name="Chang Y."/>
            <person name="Wang S."/>
            <person name="Sekimoto S."/>
            <person name="Aerts A.L."/>
            <person name="Choi C."/>
            <person name="Clum A."/>
            <person name="LaButti K.M."/>
            <person name="Lindquist E.A."/>
            <person name="Yee Ngan C."/>
            <person name="Ohm R.A."/>
            <person name="Salamov A.A."/>
            <person name="Grigoriev I.V."/>
            <person name="Spatafora J.W."/>
            <person name="Berbee M.L."/>
        </authorList>
    </citation>
    <scope>NUCLEOTIDE SEQUENCE [LARGE SCALE GENOMIC DNA]</scope>
    <source>
        <strain evidence="11 12">JEL478</strain>
    </source>
</reference>
<keyword evidence="5 11" id="KW-0378">Hydrolase</keyword>
<dbReference type="SUPFAM" id="SSF49899">
    <property type="entry name" value="Concanavalin A-like lectins/glucanases"/>
    <property type="match status" value="1"/>
</dbReference>
<dbReference type="AlphaFoldDB" id="A0A139AFP6"/>
<name>A0A139AFP6_GONPJ</name>
<keyword evidence="9" id="KW-0624">Polysaccharide degradation</keyword>
<dbReference type="InterPro" id="IPR037019">
    <property type="entry name" value="Glyco_hydro_7_sf"/>
</dbReference>
<feature type="region of interest" description="Disordered" evidence="10">
    <location>
        <begin position="52"/>
        <end position="191"/>
    </location>
</feature>
<dbReference type="InterPro" id="IPR013320">
    <property type="entry name" value="ConA-like_dom_sf"/>
</dbReference>
<dbReference type="STRING" id="1344416.A0A139AFP6"/>
<keyword evidence="6" id="KW-0136">Cellulose degradation</keyword>
<proteinExistence type="inferred from homology"/>
<protein>
    <recommendedName>
        <fullName evidence="3">cellulose 1,4-beta-cellobiosidase (non-reducing end)</fullName>
        <ecNumber evidence="3">3.2.1.91</ecNumber>
    </recommendedName>
</protein>
<evidence type="ECO:0000256" key="9">
    <source>
        <dbReference type="ARBA" id="ARBA00023326"/>
    </source>
</evidence>
<dbReference type="OrthoDB" id="412382at2759"/>
<evidence type="ECO:0000313" key="12">
    <source>
        <dbReference type="Proteomes" id="UP000070544"/>
    </source>
</evidence>
<evidence type="ECO:0000256" key="7">
    <source>
        <dbReference type="ARBA" id="ARBA00023277"/>
    </source>
</evidence>
<keyword evidence="12" id="KW-1185">Reference proteome</keyword>
<dbReference type="PANTHER" id="PTHR33753">
    <property type="entry name" value="1,4-BETA-D-GLUCAN CELLOBIOHYDROLASE B"/>
    <property type="match status" value="1"/>
</dbReference>
<organism evidence="11 12">
    <name type="scientific">Gonapodya prolifera (strain JEL478)</name>
    <name type="common">Monoblepharis prolifera</name>
    <dbReference type="NCBI Taxonomy" id="1344416"/>
    <lineage>
        <taxon>Eukaryota</taxon>
        <taxon>Fungi</taxon>
        <taxon>Fungi incertae sedis</taxon>
        <taxon>Chytridiomycota</taxon>
        <taxon>Chytridiomycota incertae sedis</taxon>
        <taxon>Monoblepharidomycetes</taxon>
        <taxon>Monoblepharidales</taxon>
        <taxon>Gonapodyaceae</taxon>
        <taxon>Gonapodya</taxon>
    </lineage>
</organism>
<gene>
    <name evidence="11" type="ORF">M427DRAFT_155316</name>
</gene>
<dbReference type="GO" id="GO:0030245">
    <property type="term" value="P:cellulose catabolic process"/>
    <property type="evidence" value="ECO:0007669"/>
    <property type="project" value="UniProtKB-KW"/>
</dbReference>
<evidence type="ECO:0000256" key="8">
    <source>
        <dbReference type="ARBA" id="ARBA00023295"/>
    </source>
</evidence>
<keyword evidence="4" id="KW-0732">Signal</keyword>
<dbReference type="PANTHER" id="PTHR33753:SF2">
    <property type="entry name" value="GLYCOSIDE HYDROLASE FAMILY 7 PROTEIN"/>
    <property type="match status" value="1"/>
</dbReference>
<evidence type="ECO:0000313" key="11">
    <source>
        <dbReference type="EMBL" id="KXS15626.1"/>
    </source>
</evidence>
<accession>A0A139AFP6</accession>
<sequence length="501" mass="51628">MTTAAARTSTVSRTTTVPARTTTGTTATSTVGRSTSTTGTTIAVVTTRVTTQTTASATTSATTQTTATATQTQATATTTQTTQTTATVTQTQTQTQTQSQSQSQSQTPTQTPTQTQTQTQTQTTATSKPAATSAQTQTTATSRAAATSTQTTATPTAQSSPTSATSTAPVTTSATTIKSTTTTAAAARTTTATVTTTAIPTSLTPFPLHYMSCDSSWTCTEQPRNLVINGGSFNFSSQPQLISLSPYGMQVNGPSGVTMLNAAGTGHELWKLKNRVLWFTMDIGDVQCGYNAALYFVAMAGNAVPGLGYCDAQSTCIEFDAAEANIGGTSFSSHSCGGTNGGPPCDPWGCGTKSRVTDWSSVGVGKYIDTTQPITVATTFATNDGTDTGTLTSITQTFFQNGKSYTFTIVNEANCAASNPTYWSTTGRLPAMSRALDAGMTLLLTFWGTGGASMSWLDLYPNNSDCLSATAGVNTAVWSNIAITRGPANAANLARVQAAFA</sequence>